<dbReference type="KEGG" id="nnu:104589534"/>
<proteinExistence type="predicted"/>
<dbReference type="InterPro" id="IPR023780">
    <property type="entry name" value="Chromo_domain"/>
</dbReference>
<feature type="region of interest" description="Disordered" evidence="1">
    <location>
        <begin position="128"/>
        <end position="156"/>
    </location>
</feature>
<dbReference type="SMART" id="SM00298">
    <property type="entry name" value="CHROMO"/>
    <property type="match status" value="1"/>
</dbReference>
<feature type="domain" description="Chromo" evidence="2">
    <location>
        <begin position="77"/>
        <end position="114"/>
    </location>
</feature>
<sequence>MDISSLHKHAHHKLASQFYGPFKIEQKLGKVAYKLSLPLEAKIHPVFHVSLLKKFVGTPLPATVELPPLSDEGFIQIEPEKILDVCWIKQGSKFLQEYLVKWKQLPIEDATWETTMLLQKQFPALNLENKVPPGRESIDRPRRSLRPPKKNPKFLD</sequence>
<dbReference type="STRING" id="4432.A0A1U7Z5R8"/>
<dbReference type="Pfam" id="PF00385">
    <property type="entry name" value="Chromo"/>
    <property type="match status" value="1"/>
</dbReference>
<name>A0A1U7Z5R8_NELNU</name>
<evidence type="ECO:0000256" key="1">
    <source>
        <dbReference type="SAM" id="MobiDB-lite"/>
    </source>
</evidence>
<organism evidence="3 4">
    <name type="scientific">Nelumbo nucifera</name>
    <name type="common">Sacred lotus</name>
    <dbReference type="NCBI Taxonomy" id="4432"/>
    <lineage>
        <taxon>Eukaryota</taxon>
        <taxon>Viridiplantae</taxon>
        <taxon>Streptophyta</taxon>
        <taxon>Embryophyta</taxon>
        <taxon>Tracheophyta</taxon>
        <taxon>Spermatophyta</taxon>
        <taxon>Magnoliopsida</taxon>
        <taxon>Proteales</taxon>
        <taxon>Nelumbonaceae</taxon>
        <taxon>Nelumbo</taxon>
    </lineage>
</organism>
<keyword evidence="3" id="KW-1185">Reference proteome</keyword>
<dbReference type="Proteomes" id="UP000189703">
    <property type="component" value="Unplaced"/>
</dbReference>
<dbReference type="RefSeq" id="XP_010246182.1">
    <property type="nucleotide sequence ID" value="XM_010247880.1"/>
</dbReference>
<dbReference type="SUPFAM" id="SSF54160">
    <property type="entry name" value="Chromo domain-like"/>
    <property type="match status" value="1"/>
</dbReference>
<dbReference type="PROSITE" id="PS50013">
    <property type="entry name" value="CHROMO_2"/>
    <property type="match status" value="1"/>
</dbReference>
<dbReference type="InterPro" id="IPR056924">
    <property type="entry name" value="SH3_Tf2-1"/>
</dbReference>
<dbReference type="eggNOG" id="KOG0017">
    <property type="taxonomic scope" value="Eukaryota"/>
</dbReference>
<dbReference type="PANTHER" id="PTHR46148">
    <property type="entry name" value="CHROMO DOMAIN-CONTAINING PROTEIN"/>
    <property type="match status" value="1"/>
</dbReference>
<reference evidence="4" key="1">
    <citation type="submission" date="2025-08" db="UniProtKB">
        <authorList>
            <consortium name="RefSeq"/>
        </authorList>
    </citation>
    <scope>IDENTIFICATION</scope>
</reference>
<dbReference type="Pfam" id="PF24626">
    <property type="entry name" value="SH3_Tf2-1"/>
    <property type="match status" value="1"/>
</dbReference>
<dbReference type="Gene3D" id="2.40.50.40">
    <property type="match status" value="1"/>
</dbReference>
<dbReference type="GeneID" id="104589534"/>
<dbReference type="OrthoDB" id="5554229at2759"/>
<accession>A0A1U7Z5R8</accession>
<dbReference type="InterPro" id="IPR000953">
    <property type="entry name" value="Chromo/chromo_shadow_dom"/>
</dbReference>
<evidence type="ECO:0000313" key="4">
    <source>
        <dbReference type="RefSeq" id="XP_010246182.1"/>
    </source>
</evidence>
<evidence type="ECO:0000259" key="2">
    <source>
        <dbReference type="PROSITE" id="PS50013"/>
    </source>
</evidence>
<gene>
    <name evidence="4" type="primary">LOC104589534</name>
</gene>
<dbReference type="InterPro" id="IPR016197">
    <property type="entry name" value="Chromo-like_dom_sf"/>
</dbReference>
<dbReference type="OMA" id="DSHIISW"/>
<feature type="compositionally biased region" description="Basic residues" evidence="1">
    <location>
        <begin position="143"/>
        <end position="156"/>
    </location>
</feature>
<protein>
    <submittedName>
        <fullName evidence="4">Uncharacterized protein LOC104589534</fullName>
    </submittedName>
</protein>
<dbReference type="InParanoid" id="A0A1U7Z5R8"/>
<dbReference type="AlphaFoldDB" id="A0A1U7Z5R8"/>
<evidence type="ECO:0000313" key="3">
    <source>
        <dbReference type="Proteomes" id="UP000189703"/>
    </source>
</evidence>
<dbReference type="PANTHER" id="PTHR46148:SF52">
    <property type="entry name" value="OS04G0603800 PROTEIN"/>
    <property type="match status" value="1"/>
</dbReference>